<evidence type="ECO:0000313" key="4">
    <source>
        <dbReference type="EMBL" id="KFJ02483.1"/>
    </source>
</evidence>
<dbReference type="InterPro" id="IPR003680">
    <property type="entry name" value="Flavodoxin_fold"/>
</dbReference>
<keyword evidence="2 4" id="KW-0560">Oxidoreductase</keyword>
<dbReference type="Gene3D" id="3.40.50.360">
    <property type="match status" value="1"/>
</dbReference>
<dbReference type="RefSeq" id="WP_024464225.1">
    <property type="nucleotide sequence ID" value="NZ_CP062939.1"/>
</dbReference>
<dbReference type="GO" id="GO:0003955">
    <property type="term" value="F:NAD(P)H dehydrogenase (quinone) activity"/>
    <property type="evidence" value="ECO:0007669"/>
    <property type="project" value="UniProtKB-EC"/>
</dbReference>
<organism evidence="4 5">
    <name type="scientific">Bifidobacterium subtile</name>
    <dbReference type="NCBI Taxonomy" id="77635"/>
    <lineage>
        <taxon>Bacteria</taxon>
        <taxon>Bacillati</taxon>
        <taxon>Actinomycetota</taxon>
        <taxon>Actinomycetes</taxon>
        <taxon>Bifidobacteriales</taxon>
        <taxon>Bifidobacteriaceae</taxon>
        <taxon>Bifidobacterium</taxon>
    </lineage>
</organism>
<dbReference type="InterPro" id="IPR051545">
    <property type="entry name" value="NAD(P)H_dehydrogenase_qn"/>
</dbReference>
<dbReference type="InterPro" id="IPR029039">
    <property type="entry name" value="Flavoprotein-like_sf"/>
</dbReference>
<dbReference type="SUPFAM" id="SSF52218">
    <property type="entry name" value="Flavoproteins"/>
    <property type="match status" value="1"/>
</dbReference>
<dbReference type="Proteomes" id="UP000029055">
    <property type="component" value="Unassembled WGS sequence"/>
</dbReference>
<reference evidence="4 5" key="1">
    <citation type="submission" date="2014-03" db="EMBL/GenBank/DDBJ databases">
        <title>Genomics of Bifidobacteria.</title>
        <authorList>
            <person name="Ventura M."/>
            <person name="Milani C."/>
            <person name="Lugli G.A."/>
        </authorList>
    </citation>
    <scope>NUCLEOTIDE SEQUENCE [LARGE SCALE GENOMIC DNA]</scope>
    <source>
        <strain evidence="4 5">LMG 11597</strain>
    </source>
</reference>
<keyword evidence="5" id="KW-1185">Reference proteome</keyword>
<dbReference type="EMBL" id="JGZR01000008">
    <property type="protein sequence ID" value="KFJ02483.1"/>
    <property type="molecule type" value="Genomic_DNA"/>
</dbReference>
<dbReference type="GO" id="GO:0005829">
    <property type="term" value="C:cytosol"/>
    <property type="evidence" value="ECO:0007669"/>
    <property type="project" value="TreeGrafter"/>
</dbReference>
<evidence type="ECO:0000313" key="5">
    <source>
        <dbReference type="Proteomes" id="UP000029055"/>
    </source>
</evidence>
<sequence>MSNVVVIYCHPYERSFNHAVLRTVVEALNEQGHETHVIDLHDEGFNPAYDAEELRLFHEGDTHDPQVSAYLSMLRRADTAVFITPIWWNSIPGMLKGFIDKVMKEGEGLSHTIGRFGVQGELTNIKHTYVLTTSTSPTLFFRLFLGDGVKRIFINQTLKQLGMQHRRWINFGGITASTPQQRKRHLAKIATMQFE</sequence>
<dbReference type="PANTHER" id="PTHR10204">
    <property type="entry name" value="NAD P H OXIDOREDUCTASE-RELATED"/>
    <property type="match status" value="1"/>
</dbReference>
<proteinExistence type="inferred from homology"/>
<comment type="similarity">
    <text evidence="1">Belongs to the NAD(P)H dehydrogenase (quinone) family.</text>
</comment>
<dbReference type="AlphaFoldDB" id="A0A087E3Y2"/>
<dbReference type="EC" id="1.6.5.2" evidence="4"/>
<dbReference type="eggNOG" id="COG2249">
    <property type="taxonomic scope" value="Bacteria"/>
</dbReference>
<feature type="domain" description="Flavodoxin-like fold" evidence="3">
    <location>
        <begin position="3"/>
        <end position="189"/>
    </location>
</feature>
<gene>
    <name evidence="4" type="ORF">BISU_1682</name>
</gene>
<evidence type="ECO:0000259" key="3">
    <source>
        <dbReference type="Pfam" id="PF02525"/>
    </source>
</evidence>
<dbReference type="Pfam" id="PF02525">
    <property type="entry name" value="Flavodoxin_2"/>
    <property type="match status" value="1"/>
</dbReference>
<name>A0A087E3Y2_9BIFI</name>
<evidence type="ECO:0000256" key="1">
    <source>
        <dbReference type="ARBA" id="ARBA00006252"/>
    </source>
</evidence>
<dbReference type="OrthoDB" id="9798454at2"/>
<accession>A0A087E3Y2</accession>
<evidence type="ECO:0000256" key="2">
    <source>
        <dbReference type="ARBA" id="ARBA00023002"/>
    </source>
</evidence>
<dbReference type="STRING" id="77635.BISU_1682"/>
<dbReference type="PANTHER" id="PTHR10204:SF34">
    <property type="entry name" value="NAD(P)H DEHYDROGENASE [QUINONE] 1 ISOFORM 1"/>
    <property type="match status" value="1"/>
</dbReference>
<protein>
    <submittedName>
        <fullName evidence="4">NAD(P)H dehydrogenase</fullName>
        <ecNumber evidence="4">1.6.5.2</ecNumber>
    </submittedName>
</protein>
<comment type="caution">
    <text evidence="4">The sequence shown here is derived from an EMBL/GenBank/DDBJ whole genome shotgun (WGS) entry which is preliminary data.</text>
</comment>